<dbReference type="InterPro" id="IPR011006">
    <property type="entry name" value="CheY-like_superfamily"/>
</dbReference>
<dbReference type="GO" id="GO:0000155">
    <property type="term" value="F:phosphorelay sensor kinase activity"/>
    <property type="evidence" value="ECO:0007669"/>
    <property type="project" value="InterPro"/>
</dbReference>
<dbReference type="AlphaFoldDB" id="A0A9D9DPM9"/>
<comment type="caution">
    <text evidence="5">The sequence shown here is derived from an EMBL/GenBank/DDBJ whole genome shotgun (WGS) entry which is preliminary data.</text>
</comment>
<dbReference type="SMART" id="SM00448">
    <property type="entry name" value="REC"/>
    <property type="match status" value="1"/>
</dbReference>
<evidence type="ECO:0000259" key="3">
    <source>
        <dbReference type="PROSITE" id="PS50109"/>
    </source>
</evidence>
<dbReference type="InterPro" id="IPR003594">
    <property type="entry name" value="HATPase_dom"/>
</dbReference>
<dbReference type="PANTHER" id="PTHR43547">
    <property type="entry name" value="TWO-COMPONENT HISTIDINE KINASE"/>
    <property type="match status" value="1"/>
</dbReference>
<dbReference type="InterPro" id="IPR036097">
    <property type="entry name" value="HisK_dim/P_sf"/>
</dbReference>
<dbReference type="CDD" id="cd00075">
    <property type="entry name" value="HATPase"/>
    <property type="match status" value="1"/>
</dbReference>
<reference evidence="5" key="2">
    <citation type="journal article" date="2021" name="PeerJ">
        <title>Extensive microbial diversity within the chicken gut microbiome revealed by metagenomics and culture.</title>
        <authorList>
            <person name="Gilroy R."/>
            <person name="Ravi A."/>
            <person name="Getino M."/>
            <person name="Pursley I."/>
            <person name="Horton D.L."/>
            <person name="Alikhan N.F."/>
            <person name="Baker D."/>
            <person name="Gharbi K."/>
            <person name="Hall N."/>
            <person name="Watson M."/>
            <person name="Adriaenssens E.M."/>
            <person name="Foster-Nyarko E."/>
            <person name="Jarju S."/>
            <person name="Secka A."/>
            <person name="Antonio M."/>
            <person name="Oren A."/>
            <person name="Chaudhuri R.R."/>
            <person name="La Ragione R."/>
            <person name="Hildebrand F."/>
            <person name="Pallen M.J."/>
        </authorList>
    </citation>
    <scope>NUCLEOTIDE SEQUENCE</scope>
    <source>
        <strain evidence="5">10192</strain>
    </source>
</reference>
<sequence>MINLIKQTNNNKVIFVKKISDLKKSKDLQTKKLCIIKTDFTDLHGLKAIRQKYPELEIWLCSNEISRKNILVANSFGIKNVIPYPFDMKIINEFFKNKTEEEPPACVLENQSWLTGQKIMIVDDNPMNVELLAETLSGSGMKISTFLKPLDAGIAAGKEKFDLFLLDIMMPDMSGFELAKIIKDSELNEDTPIMFISALSDSENKITGYNIGSCAYIEKPFDINVVRSQIINTLKTKQLQNAMNHKKESFIAMVTHDLKAPVKAEIAALEMLAQNYMHSANEFEKEIVGDLLGASKYMKNLLDNVLNKYSFDNNEIMLNKEKYVLDNLIIESVEETKYLMKEKGLKFDYVNKTRKSSAAIDYLEIKRVVHNLLMNAIEYSPKNSEITIELSENKKYFVFSVKNRSKGIPLGNPDDIFNKFVSYANKHKKVGSGLGLYIAKRIIDAHNGTIHIDTKQKDYIRFVFTLPK</sequence>
<dbReference type="Proteomes" id="UP000823632">
    <property type="component" value="Unassembled WGS sequence"/>
</dbReference>
<accession>A0A9D9DPM9</accession>
<dbReference type="SUPFAM" id="SSF52172">
    <property type="entry name" value="CheY-like"/>
    <property type="match status" value="1"/>
</dbReference>
<keyword evidence="5" id="KW-0808">Transferase</keyword>
<name>A0A9D9DPM9_9BACT</name>
<protein>
    <submittedName>
        <fullName evidence="5">Hybrid sensor histidine kinase/response regulator</fullName>
    </submittedName>
</protein>
<dbReference type="Gene3D" id="1.10.287.130">
    <property type="match status" value="1"/>
</dbReference>
<evidence type="ECO:0000313" key="5">
    <source>
        <dbReference type="EMBL" id="MBO8430231.1"/>
    </source>
</evidence>
<dbReference type="InterPro" id="IPR003661">
    <property type="entry name" value="HisK_dim/P_dom"/>
</dbReference>
<dbReference type="CDD" id="cd00082">
    <property type="entry name" value="HisKA"/>
    <property type="match status" value="1"/>
</dbReference>
<feature type="domain" description="Response regulatory" evidence="4">
    <location>
        <begin position="118"/>
        <end position="234"/>
    </location>
</feature>
<dbReference type="PROSITE" id="PS50109">
    <property type="entry name" value="HIS_KIN"/>
    <property type="match status" value="1"/>
</dbReference>
<keyword evidence="1 2" id="KW-0597">Phosphoprotein</keyword>
<dbReference type="InterPro" id="IPR001789">
    <property type="entry name" value="Sig_transdc_resp-reg_receiver"/>
</dbReference>
<dbReference type="PANTHER" id="PTHR43547:SF2">
    <property type="entry name" value="HYBRID SIGNAL TRANSDUCTION HISTIDINE KINASE C"/>
    <property type="match status" value="1"/>
</dbReference>
<gene>
    <name evidence="5" type="ORF">IAC76_02475</name>
</gene>
<dbReference type="EMBL" id="JADIND010000053">
    <property type="protein sequence ID" value="MBO8430231.1"/>
    <property type="molecule type" value="Genomic_DNA"/>
</dbReference>
<dbReference type="InterPro" id="IPR005467">
    <property type="entry name" value="His_kinase_dom"/>
</dbReference>
<organism evidence="5 6">
    <name type="scientific">Candidatus Scatousia excrementipullorum</name>
    <dbReference type="NCBI Taxonomy" id="2840936"/>
    <lineage>
        <taxon>Bacteria</taxon>
        <taxon>Candidatus Scatousia</taxon>
    </lineage>
</organism>
<dbReference type="PROSITE" id="PS50110">
    <property type="entry name" value="RESPONSE_REGULATORY"/>
    <property type="match status" value="1"/>
</dbReference>
<dbReference type="InterPro" id="IPR036890">
    <property type="entry name" value="HATPase_C_sf"/>
</dbReference>
<dbReference type="Gene3D" id="3.30.565.10">
    <property type="entry name" value="Histidine kinase-like ATPase, C-terminal domain"/>
    <property type="match status" value="1"/>
</dbReference>
<evidence type="ECO:0000313" key="6">
    <source>
        <dbReference type="Proteomes" id="UP000823632"/>
    </source>
</evidence>
<evidence type="ECO:0000256" key="1">
    <source>
        <dbReference type="ARBA" id="ARBA00022553"/>
    </source>
</evidence>
<dbReference type="Pfam" id="PF02518">
    <property type="entry name" value="HATPase_c"/>
    <property type="match status" value="1"/>
</dbReference>
<reference evidence="5" key="1">
    <citation type="submission" date="2020-10" db="EMBL/GenBank/DDBJ databases">
        <authorList>
            <person name="Gilroy R."/>
        </authorList>
    </citation>
    <scope>NUCLEOTIDE SEQUENCE</scope>
    <source>
        <strain evidence="5">10192</strain>
    </source>
</reference>
<feature type="domain" description="Histidine kinase" evidence="3">
    <location>
        <begin position="253"/>
        <end position="468"/>
    </location>
</feature>
<dbReference type="SUPFAM" id="SSF47384">
    <property type="entry name" value="Homodimeric domain of signal transducing histidine kinase"/>
    <property type="match status" value="1"/>
</dbReference>
<feature type="modified residue" description="4-aspartylphosphate" evidence="2">
    <location>
        <position position="167"/>
    </location>
</feature>
<dbReference type="Gene3D" id="3.40.50.2300">
    <property type="match status" value="1"/>
</dbReference>
<evidence type="ECO:0000259" key="4">
    <source>
        <dbReference type="PROSITE" id="PS50110"/>
    </source>
</evidence>
<dbReference type="SUPFAM" id="SSF55874">
    <property type="entry name" value="ATPase domain of HSP90 chaperone/DNA topoisomerase II/histidine kinase"/>
    <property type="match status" value="1"/>
</dbReference>
<dbReference type="SMART" id="SM00387">
    <property type="entry name" value="HATPase_c"/>
    <property type="match status" value="1"/>
</dbReference>
<evidence type="ECO:0000256" key="2">
    <source>
        <dbReference type="PROSITE-ProRule" id="PRU00169"/>
    </source>
</evidence>
<dbReference type="Pfam" id="PF00072">
    <property type="entry name" value="Response_reg"/>
    <property type="match status" value="1"/>
</dbReference>
<keyword evidence="5" id="KW-0418">Kinase</keyword>
<proteinExistence type="predicted"/>